<accession>A0ABS6UQ48</accession>
<dbReference type="Proteomes" id="UP000694287">
    <property type="component" value="Unassembled WGS sequence"/>
</dbReference>
<dbReference type="PANTHER" id="PTHR10668">
    <property type="entry name" value="PHYTOENE DEHYDROGENASE"/>
    <property type="match status" value="1"/>
</dbReference>
<reference evidence="1 2" key="1">
    <citation type="submission" date="2020-11" db="EMBL/GenBank/DDBJ databases">
        <title>Pseudonocardia abyssalis sp. nov. and Pseudonocardia oceani sp. nov., description and phylogenomic analysis of two novel actinomycetes isolated from the deep Southern Ocean.</title>
        <authorList>
            <person name="Parra J."/>
        </authorList>
    </citation>
    <scope>NUCLEOTIDE SEQUENCE [LARGE SCALE GENOMIC DNA]</scope>
    <source>
        <strain evidence="1 2">KRD-168</strain>
    </source>
</reference>
<dbReference type="Pfam" id="PF13450">
    <property type="entry name" value="NAD_binding_8"/>
    <property type="match status" value="1"/>
</dbReference>
<evidence type="ECO:0000313" key="2">
    <source>
        <dbReference type="Proteomes" id="UP000694287"/>
    </source>
</evidence>
<dbReference type="PANTHER" id="PTHR10668:SF105">
    <property type="entry name" value="DEHYDROGENASE-RELATED"/>
    <property type="match status" value="1"/>
</dbReference>
<comment type="caution">
    <text evidence="1">The sequence shown here is derived from an EMBL/GenBank/DDBJ whole genome shotgun (WGS) entry which is preliminary data.</text>
</comment>
<dbReference type="EMBL" id="JADQDK010000001">
    <property type="protein sequence ID" value="MBW0134345.1"/>
    <property type="molecule type" value="Genomic_DNA"/>
</dbReference>
<sequence>MSAHADGFDAVVVGSGPNGLVGAARLAGAGARVLLVEANDVLGGGLRTEELTLPGFRHDVCATVVPLALASPAFRALSLEREGVEYLHPPVPAAHPLDGRDAALVLRSEGATAAGFGRDGAAWRGTMGATARAGFPLVDTLLAPLDLPPRAVVSLARYGASGALPATVTGRLFRDEPARAAFAGMAAHAILDLGSPVTAGYGMLLGALAHSVGWPVVRGGTRSLADGLAARLRGLGAEIVTGCRVGDLGELPPAPITLLDLTPRQFLAVAGDRLPAGYRRRLERFRYGSGVFKVDYALDGPVPWTDPAVAAAGTVHLGGTFAEVAAAEREVARGRNPERPFVLGVQACVADPSRAPEGRHTFWAYCHVPHGSDVDRTAAIEAQIERFAPGFGERVLARHVMGPAALEAHDANEVGGDINGGSGDWRQFVSRPVLARSPWRTPLPGVYLCSASTPPGGGVHGMGGWTAAGQALGAHR</sequence>
<protein>
    <submittedName>
        <fullName evidence="1">NAD(P)/FAD-dependent oxidoreductase</fullName>
    </submittedName>
</protein>
<proteinExistence type="predicted"/>
<evidence type="ECO:0000313" key="1">
    <source>
        <dbReference type="EMBL" id="MBW0134345.1"/>
    </source>
</evidence>
<name>A0ABS6UQ48_9PSEU</name>
<dbReference type="RefSeq" id="WP_218601710.1">
    <property type="nucleotide sequence ID" value="NZ_JADQDJ010000031.1"/>
</dbReference>
<gene>
    <name evidence="1" type="ORF">I4I81_08760</name>
</gene>
<keyword evidence="2" id="KW-1185">Reference proteome</keyword>
<organism evidence="1 2">
    <name type="scientific">Pseudonocardia abyssalis</name>
    <dbReference type="NCBI Taxonomy" id="2792008"/>
    <lineage>
        <taxon>Bacteria</taxon>
        <taxon>Bacillati</taxon>
        <taxon>Actinomycetota</taxon>
        <taxon>Actinomycetes</taxon>
        <taxon>Pseudonocardiales</taxon>
        <taxon>Pseudonocardiaceae</taxon>
        <taxon>Pseudonocardia</taxon>
    </lineage>
</organism>